<dbReference type="SUPFAM" id="SSF47384">
    <property type="entry name" value="Homodimeric domain of signal transducing histidine kinase"/>
    <property type="match status" value="1"/>
</dbReference>
<reference evidence="17" key="1">
    <citation type="submission" date="2016-10" db="EMBL/GenBank/DDBJ databases">
        <authorList>
            <person name="Varghese N."/>
            <person name="Submissions S."/>
        </authorList>
    </citation>
    <scope>NUCLEOTIDE SEQUENCE [LARGE SCALE GENOMIC DNA]</scope>
    <source>
        <strain evidence="17">DSM 11706</strain>
    </source>
</reference>
<evidence type="ECO:0000256" key="10">
    <source>
        <dbReference type="ARBA" id="ARBA00022840"/>
    </source>
</evidence>
<evidence type="ECO:0000256" key="6">
    <source>
        <dbReference type="ARBA" id="ARBA00022679"/>
    </source>
</evidence>
<dbReference type="Pfam" id="PF00512">
    <property type="entry name" value="HisKA"/>
    <property type="match status" value="1"/>
</dbReference>
<evidence type="ECO:0000256" key="5">
    <source>
        <dbReference type="ARBA" id="ARBA00022553"/>
    </source>
</evidence>
<evidence type="ECO:0000259" key="15">
    <source>
        <dbReference type="PROSITE" id="PS50109"/>
    </source>
</evidence>
<dbReference type="OrthoDB" id="9792991at2"/>
<dbReference type="Pfam" id="PF02518">
    <property type="entry name" value="HATPase_c"/>
    <property type="match status" value="1"/>
</dbReference>
<organism evidence="16 17">
    <name type="scientific">Psychrobacillus psychrotolerans</name>
    <dbReference type="NCBI Taxonomy" id="126156"/>
    <lineage>
        <taxon>Bacteria</taxon>
        <taxon>Bacillati</taxon>
        <taxon>Bacillota</taxon>
        <taxon>Bacilli</taxon>
        <taxon>Bacillales</taxon>
        <taxon>Bacillaceae</taxon>
        <taxon>Psychrobacillus</taxon>
    </lineage>
</organism>
<keyword evidence="9 16" id="KW-0418">Kinase</keyword>
<evidence type="ECO:0000256" key="14">
    <source>
        <dbReference type="SAM" id="Phobius"/>
    </source>
</evidence>
<evidence type="ECO:0000313" key="17">
    <source>
        <dbReference type="Proteomes" id="UP000198734"/>
    </source>
</evidence>
<dbReference type="InterPro" id="IPR036097">
    <property type="entry name" value="HisK_dim/P_sf"/>
</dbReference>
<evidence type="ECO:0000256" key="13">
    <source>
        <dbReference type="ARBA" id="ARBA00023136"/>
    </source>
</evidence>
<dbReference type="PANTHER" id="PTHR45528">
    <property type="entry name" value="SENSOR HISTIDINE KINASE CPXA"/>
    <property type="match status" value="1"/>
</dbReference>
<dbReference type="InterPro" id="IPR005467">
    <property type="entry name" value="His_kinase_dom"/>
</dbReference>
<keyword evidence="5" id="KW-0597">Phosphoprotein</keyword>
<sequence>MKKPIIKDIILSLLAVVMVLAFFTLTRESGNYIGKNYFDSDGFKIEVSNFESSIVSLILAVPEKEEMKKNITVTAEEIDEHRYQFGSLQEQLDSITAQYEARTDEASIAERNKKMEDITKNFENNEYVADKVRMEKEKLVDEYFQALEASKNEFLNYNDEFIYSLKNTETGEKFNNGDLDTKLAYKKEYSSKSTYLKGNVINENTENSSYLQNLVGYSFPKFEGTIAIPEASIINGDRADNYQYFKKEERFFYGILILGVLATIAFIVLWKKDKVHFQHEEGKRKYHRLPIDVQWVLFFASIFIVFIATNELRMSILHYGGFDIPIFTLLLAVFLTALAFYQWQWIKGSFEDIDWSKSLLYSWFKSLEGLFLKRTIGMQTLIMLTVIFLWGFGTMMVFWQPAVLLLWIPATIFIGIPILVFLLARMSYLNRIIMKTEEMARGVIGNEIEVRGKSPIAEHAANLNGLRNRIKSSHSEQAKSERLKTELITNVSHDLRTPLTSIITYTDLLKNPSITDEERASYIAILDKKSMRLKTLIEDLFEVSKMTTGNIELDKRKVDLTQLLQQAIAEHQEDIDKSGLDYRVVIGTKPIMSYVDGQKWWRVLDNLIINTLKYALPNTRVYINLDQMDGEAVFVIKNIAKYELGNDVNELTERFKRADTSRHTEGSGLGLAIAQSIVDLHGGSLQMEVDGDLFKVTVKIAVIV</sequence>
<dbReference type="CDD" id="cd00082">
    <property type="entry name" value="HisKA"/>
    <property type="match status" value="1"/>
</dbReference>
<keyword evidence="6" id="KW-0808">Transferase</keyword>
<feature type="transmembrane region" description="Helical" evidence="14">
    <location>
        <begin position="251"/>
        <end position="270"/>
    </location>
</feature>
<keyword evidence="11 14" id="KW-1133">Transmembrane helix</keyword>
<dbReference type="PROSITE" id="PS50109">
    <property type="entry name" value="HIS_KIN"/>
    <property type="match status" value="1"/>
</dbReference>
<feature type="domain" description="Histidine kinase" evidence="15">
    <location>
        <begin position="490"/>
        <end position="704"/>
    </location>
</feature>
<evidence type="ECO:0000256" key="9">
    <source>
        <dbReference type="ARBA" id="ARBA00022777"/>
    </source>
</evidence>
<name>A0A1I5Y5L4_9BACI</name>
<evidence type="ECO:0000256" key="8">
    <source>
        <dbReference type="ARBA" id="ARBA00022741"/>
    </source>
</evidence>
<feature type="transmembrane region" description="Helical" evidence="14">
    <location>
        <begin position="405"/>
        <end position="424"/>
    </location>
</feature>
<proteinExistence type="predicted"/>
<dbReference type="GO" id="GO:0005886">
    <property type="term" value="C:plasma membrane"/>
    <property type="evidence" value="ECO:0007669"/>
    <property type="project" value="UniProtKB-SubCell"/>
</dbReference>
<evidence type="ECO:0000256" key="11">
    <source>
        <dbReference type="ARBA" id="ARBA00022989"/>
    </source>
</evidence>
<dbReference type="EC" id="2.7.13.3" evidence="3"/>
<dbReference type="SMART" id="SM00387">
    <property type="entry name" value="HATPase_c"/>
    <property type="match status" value="1"/>
</dbReference>
<gene>
    <name evidence="16" type="ORF">SAMN05421670_1916</name>
</gene>
<dbReference type="InterPro" id="IPR050398">
    <property type="entry name" value="HssS/ArlS-like"/>
</dbReference>
<evidence type="ECO:0000256" key="12">
    <source>
        <dbReference type="ARBA" id="ARBA00023012"/>
    </source>
</evidence>
<evidence type="ECO:0000313" key="16">
    <source>
        <dbReference type="EMBL" id="SFQ39380.1"/>
    </source>
</evidence>
<evidence type="ECO:0000256" key="7">
    <source>
        <dbReference type="ARBA" id="ARBA00022692"/>
    </source>
</evidence>
<dbReference type="SMART" id="SM00388">
    <property type="entry name" value="HisKA"/>
    <property type="match status" value="1"/>
</dbReference>
<protein>
    <recommendedName>
        <fullName evidence="3">histidine kinase</fullName>
        <ecNumber evidence="3">2.7.13.3</ecNumber>
    </recommendedName>
</protein>
<dbReference type="InterPro" id="IPR036890">
    <property type="entry name" value="HATPase_C_sf"/>
</dbReference>
<dbReference type="InterPro" id="IPR003661">
    <property type="entry name" value="HisK_dim/P_dom"/>
</dbReference>
<dbReference type="STRING" id="126156.SAMN05421670_1916"/>
<keyword evidence="4" id="KW-1003">Cell membrane</keyword>
<dbReference type="Gene3D" id="1.10.287.130">
    <property type="match status" value="1"/>
</dbReference>
<accession>A0A1I5Y5L4</accession>
<keyword evidence="10" id="KW-0067">ATP-binding</keyword>
<dbReference type="Gene3D" id="3.30.565.10">
    <property type="entry name" value="Histidine kinase-like ATPase, C-terminal domain"/>
    <property type="match status" value="1"/>
</dbReference>
<dbReference type="InterPro" id="IPR003594">
    <property type="entry name" value="HATPase_dom"/>
</dbReference>
<comment type="subcellular location">
    <subcellularLocation>
        <location evidence="2">Cell membrane</location>
        <topology evidence="2">Multi-pass membrane protein</topology>
    </subcellularLocation>
</comment>
<keyword evidence="12" id="KW-0902">Two-component regulatory system</keyword>
<dbReference type="GO" id="GO:0005524">
    <property type="term" value="F:ATP binding"/>
    <property type="evidence" value="ECO:0007669"/>
    <property type="project" value="UniProtKB-KW"/>
</dbReference>
<evidence type="ECO:0000256" key="3">
    <source>
        <dbReference type="ARBA" id="ARBA00012438"/>
    </source>
</evidence>
<feature type="transmembrane region" description="Helical" evidence="14">
    <location>
        <begin position="381"/>
        <end position="399"/>
    </location>
</feature>
<dbReference type="PANTHER" id="PTHR45528:SF1">
    <property type="entry name" value="SENSOR HISTIDINE KINASE CPXA"/>
    <property type="match status" value="1"/>
</dbReference>
<evidence type="ECO:0000256" key="4">
    <source>
        <dbReference type="ARBA" id="ARBA00022475"/>
    </source>
</evidence>
<dbReference type="RefSeq" id="WP_093536528.1">
    <property type="nucleotide sequence ID" value="NZ_FOXU01000002.1"/>
</dbReference>
<feature type="transmembrane region" description="Helical" evidence="14">
    <location>
        <begin position="291"/>
        <end position="310"/>
    </location>
</feature>
<dbReference type="AlphaFoldDB" id="A0A1I5Y5L4"/>
<keyword evidence="7 14" id="KW-0812">Transmembrane</keyword>
<keyword evidence="17" id="KW-1185">Reference proteome</keyword>
<keyword evidence="13 14" id="KW-0472">Membrane</keyword>
<keyword evidence="8" id="KW-0547">Nucleotide-binding</keyword>
<dbReference type="FunFam" id="1.10.287.130:FF:000008">
    <property type="entry name" value="Two-component sensor histidine kinase"/>
    <property type="match status" value="1"/>
</dbReference>
<evidence type="ECO:0000256" key="1">
    <source>
        <dbReference type="ARBA" id="ARBA00000085"/>
    </source>
</evidence>
<evidence type="ECO:0000256" key="2">
    <source>
        <dbReference type="ARBA" id="ARBA00004651"/>
    </source>
</evidence>
<dbReference type="SUPFAM" id="SSF55874">
    <property type="entry name" value="ATPase domain of HSP90 chaperone/DNA topoisomerase II/histidine kinase"/>
    <property type="match status" value="1"/>
</dbReference>
<comment type="catalytic activity">
    <reaction evidence="1">
        <text>ATP + protein L-histidine = ADP + protein N-phospho-L-histidine.</text>
        <dbReference type="EC" id="2.7.13.3"/>
    </reaction>
</comment>
<dbReference type="Proteomes" id="UP000198734">
    <property type="component" value="Unassembled WGS sequence"/>
</dbReference>
<feature type="transmembrane region" description="Helical" evidence="14">
    <location>
        <begin position="316"/>
        <end position="341"/>
    </location>
</feature>
<dbReference type="EMBL" id="FOXU01000002">
    <property type="protein sequence ID" value="SFQ39380.1"/>
    <property type="molecule type" value="Genomic_DNA"/>
</dbReference>
<dbReference type="GO" id="GO:0000155">
    <property type="term" value="F:phosphorelay sensor kinase activity"/>
    <property type="evidence" value="ECO:0007669"/>
    <property type="project" value="InterPro"/>
</dbReference>